<sequence length="290" mass="32471">DGNIDIIAQSVAFHVHRDVLTVHSEVFHDMLSTIPQPRMAGRRTTCPTVEVQDTGDEMRQLLLVLYYRSPEFQTHDDRPGFGLISLLVRMAHKYQIKNVLDHAIGFIKDFYSLTLTDFVAALNEPAWGDAAIAACVEVLNLARLVGDNSLLLPALYVCCQVSPEVLFGANGEGTHAALRRLSEEDLGRCLSGKAYLASARRWIRSSIFALEHAKDCIDRRCTSVIREIKDMHEDLDVPEPGDMSLCNAFDQVKMGGGEKTLCGACVRMFREKERNAHEVVWYQLPKALNL</sequence>
<proteinExistence type="predicted"/>
<keyword evidence="3" id="KW-1185">Reference proteome</keyword>
<dbReference type="SUPFAM" id="SSF54695">
    <property type="entry name" value="POZ domain"/>
    <property type="match status" value="1"/>
</dbReference>
<dbReference type="Gene3D" id="3.30.710.10">
    <property type="entry name" value="Potassium Channel Kv1.1, Chain A"/>
    <property type="match status" value="1"/>
</dbReference>
<reference evidence="2 3" key="1">
    <citation type="journal article" date="2012" name="Science">
        <title>The Paleozoic origin of enzymatic lignin decomposition reconstructed from 31 fungal genomes.</title>
        <authorList>
            <person name="Floudas D."/>
            <person name="Binder M."/>
            <person name="Riley R."/>
            <person name="Barry K."/>
            <person name="Blanchette R.A."/>
            <person name="Henrissat B."/>
            <person name="Martinez A.T."/>
            <person name="Otillar R."/>
            <person name="Spatafora J.W."/>
            <person name="Yadav J.S."/>
            <person name="Aerts A."/>
            <person name="Benoit I."/>
            <person name="Boyd A."/>
            <person name="Carlson A."/>
            <person name="Copeland A."/>
            <person name="Coutinho P.M."/>
            <person name="de Vries R.P."/>
            <person name="Ferreira P."/>
            <person name="Findley K."/>
            <person name="Foster B."/>
            <person name="Gaskell J."/>
            <person name="Glotzer D."/>
            <person name="Gorecki P."/>
            <person name="Heitman J."/>
            <person name="Hesse C."/>
            <person name="Hori C."/>
            <person name="Igarashi K."/>
            <person name="Jurgens J.A."/>
            <person name="Kallen N."/>
            <person name="Kersten P."/>
            <person name="Kohler A."/>
            <person name="Kuees U."/>
            <person name="Kumar T.K.A."/>
            <person name="Kuo A."/>
            <person name="LaButti K."/>
            <person name="Larrondo L.F."/>
            <person name="Lindquist E."/>
            <person name="Ling A."/>
            <person name="Lombard V."/>
            <person name="Lucas S."/>
            <person name="Lundell T."/>
            <person name="Martin R."/>
            <person name="McLaughlin D.J."/>
            <person name="Morgenstern I."/>
            <person name="Morin E."/>
            <person name="Murat C."/>
            <person name="Nagy L.G."/>
            <person name="Nolan M."/>
            <person name="Ohm R.A."/>
            <person name="Patyshakuliyeva A."/>
            <person name="Rokas A."/>
            <person name="Ruiz-Duenas F.J."/>
            <person name="Sabat G."/>
            <person name="Salamov A."/>
            <person name="Samejima M."/>
            <person name="Schmutz J."/>
            <person name="Slot J.C."/>
            <person name="St John F."/>
            <person name="Stenlid J."/>
            <person name="Sun H."/>
            <person name="Sun S."/>
            <person name="Syed K."/>
            <person name="Tsang A."/>
            <person name="Wiebenga A."/>
            <person name="Young D."/>
            <person name="Pisabarro A."/>
            <person name="Eastwood D.C."/>
            <person name="Martin F."/>
            <person name="Cullen D."/>
            <person name="Grigoriev I.V."/>
            <person name="Hibbett D.S."/>
        </authorList>
    </citation>
    <scope>NUCLEOTIDE SEQUENCE</scope>
    <source>
        <strain evidence="3">FP-58527</strain>
    </source>
</reference>
<dbReference type="EMBL" id="KE504123">
    <property type="protein sequence ID" value="EPT05742.1"/>
    <property type="molecule type" value="Genomic_DNA"/>
</dbReference>
<dbReference type="InterPro" id="IPR000210">
    <property type="entry name" value="BTB/POZ_dom"/>
</dbReference>
<feature type="non-terminal residue" evidence="2">
    <location>
        <position position="1"/>
    </location>
</feature>
<dbReference type="InterPro" id="IPR011333">
    <property type="entry name" value="SKP1/BTB/POZ_sf"/>
</dbReference>
<dbReference type="SMART" id="SM00225">
    <property type="entry name" value="BTB"/>
    <property type="match status" value="1"/>
</dbReference>
<dbReference type="PROSITE" id="PS50097">
    <property type="entry name" value="BTB"/>
    <property type="match status" value="1"/>
</dbReference>
<evidence type="ECO:0000313" key="2">
    <source>
        <dbReference type="EMBL" id="EPT05742.1"/>
    </source>
</evidence>
<accession>S8EKX5</accession>
<dbReference type="InParanoid" id="S8EKX5"/>
<dbReference type="Proteomes" id="UP000015241">
    <property type="component" value="Unassembled WGS sequence"/>
</dbReference>
<evidence type="ECO:0000313" key="3">
    <source>
        <dbReference type="Proteomes" id="UP000015241"/>
    </source>
</evidence>
<organism evidence="2 3">
    <name type="scientific">Fomitopsis schrenkii</name>
    <name type="common">Brown rot fungus</name>
    <dbReference type="NCBI Taxonomy" id="2126942"/>
    <lineage>
        <taxon>Eukaryota</taxon>
        <taxon>Fungi</taxon>
        <taxon>Dikarya</taxon>
        <taxon>Basidiomycota</taxon>
        <taxon>Agaricomycotina</taxon>
        <taxon>Agaricomycetes</taxon>
        <taxon>Polyporales</taxon>
        <taxon>Fomitopsis</taxon>
    </lineage>
</organism>
<dbReference type="OrthoDB" id="2802798at2759"/>
<name>S8EKX5_FOMSC</name>
<dbReference type="HOGENOM" id="CLU_033082_3_0_1"/>
<evidence type="ECO:0000259" key="1">
    <source>
        <dbReference type="PROSITE" id="PS50097"/>
    </source>
</evidence>
<gene>
    <name evidence="2" type="ORF">FOMPIDRAFT_1111047</name>
</gene>
<dbReference type="Pfam" id="PF00651">
    <property type="entry name" value="BTB"/>
    <property type="match status" value="1"/>
</dbReference>
<dbReference type="STRING" id="743788.S8EKX5"/>
<dbReference type="AlphaFoldDB" id="S8EKX5"/>
<feature type="domain" description="BTB" evidence="1">
    <location>
        <begin position="2"/>
        <end position="74"/>
    </location>
</feature>
<dbReference type="CDD" id="cd18186">
    <property type="entry name" value="BTB_POZ_ZBTB_KLHL-like"/>
    <property type="match status" value="1"/>
</dbReference>
<protein>
    <recommendedName>
        <fullName evidence="1">BTB domain-containing protein</fullName>
    </recommendedName>
</protein>